<feature type="transmembrane region" description="Helical" evidence="1">
    <location>
        <begin position="7"/>
        <end position="27"/>
    </location>
</feature>
<dbReference type="RefSeq" id="WP_275226718.1">
    <property type="nucleotide sequence ID" value="NZ_JARESE010000007.1"/>
</dbReference>
<evidence type="ECO:0000313" key="3">
    <source>
        <dbReference type="Proteomes" id="UP001216253"/>
    </source>
</evidence>
<name>A0ABT5WNY2_9SPHN</name>
<keyword evidence="1" id="KW-1133">Transmembrane helix</keyword>
<evidence type="ECO:0000313" key="2">
    <source>
        <dbReference type="EMBL" id="MDE8650638.1"/>
    </source>
</evidence>
<gene>
    <name evidence="2" type="ORF">PYV00_02765</name>
</gene>
<keyword evidence="3" id="KW-1185">Reference proteome</keyword>
<comment type="caution">
    <text evidence="2">The sequence shown here is derived from an EMBL/GenBank/DDBJ whole genome shotgun (WGS) entry which is preliminary data.</text>
</comment>
<keyword evidence="1" id="KW-0812">Transmembrane</keyword>
<feature type="transmembrane region" description="Helical" evidence="1">
    <location>
        <begin position="105"/>
        <end position="123"/>
    </location>
</feature>
<dbReference type="EMBL" id="JARESE010000007">
    <property type="protein sequence ID" value="MDE8650638.1"/>
    <property type="molecule type" value="Genomic_DNA"/>
</dbReference>
<reference evidence="2 3" key="1">
    <citation type="submission" date="2023-03" db="EMBL/GenBank/DDBJ databases">
        <title>NovoSphingobium album sp. nov. isolated from polycyclic aromatic hydrocarbons- and heavy-metal polluted soil.</title>
        <authorList>
            <person name="Liu Z."/>
            <person name="Wang K."/>
        </authorList>
    </citation>
    <scope>NUCLEOTIDE SEQUENCE [LARGE SCALE GENOMIC DNA]</scope>
    <source>
        <strain evidence="2 3">H3SJ31-1</strain>
    </source>
</reference>
<dbReference type="InterPro" id="IPR021329">
    <property type="entry name" value="DUF2938"/>
</dbReference>
<keyword evidence="1" id="KW-0472">Membrane</keyword>
<dbReference type="Pfam" id="PF11158">
    <property type="entry name" value="DUF2938"/>
    <property type="match status" value="1"/>
</dbReference>
<proteinExistence type="predicted"/>
<feature type="transmembrane region" description="Helical" evidence="1">
    <location>
        <begin position="74"/>
        <end position="93"/>
    </location>
</feature>
<protein>
    <submittedName>
        <fullName evidence="2">DUF2938 family protein</fullName>
    </submittedName>
</protein>
<accession>A0ABT5WNY2</accession>
<feature type="transmembrane region" description="Helical" evidence="1">
    <location>
        <begin position="143"/>
        <end position="164"/>
    </location>
</feature>
<organism evidence="2 3">
    <name type="scientific">Novosphingobium album</name>
    <name type="common">ex Liu et al. 2023</name>
    <dbReference type="NCBI Taxonomy" id="3031130"/>
    <lineage>
        <taxon>Bacteria</taxon>
        <taxon>Pseudomonadati</taxon>
        <taxon>Pseudomonadota</taxon>
        <taxon>Alphaproteobacteria</taxon>
        <taxon>Sphingomonadales</taxon>
        <taxon>Sphingomonadaceae</taxon>
        <taxon>Novosphingobium</taxon>
    </lineage>
</organism>
<sequence>MTSTEMLVRAALVGIGGTVVLDFYAVILQRVFGVPATNWRMVGRWIGHMPKGEFVQPAIGQAKPVPGEHALGWAFHYGIGIGYGLLLLALWGAGWFHSPSIVEPLTLALVLLVLPYFVMMPGLGFGMAGSRTPRPNMTRLKSVIGHSVFGIGMYLTARLLAAAASSGA</sequence>
<dbReference type="Proteomes" id="UP001216253">
    <property type="component" value="Unassembled WGS sequence"/>
</dbReference>
<evidence type="ECO:0000256" key="1">
    <source>
        <dbReference type="SAM" id="Phobius"/>
    </source>
</evidence>